<reference evidence="2 3" key="1">
    <citation type="submission" date="2024-11" db="EMBL/GenBank/DDBJ databases">
        <title>A near-complete genome assembly of Cinchona calisaya.</title>
        <authorList>
            <person name="Lian D.C."/>
            <person name="Zhao X.W."/>
            <person name="Wei L."/>
        </authorList>
    </citation>
    <scope>NUCLEOTIDE SEQUENCE [LARGE SCALE GENOMIC DNA]</scope>
    <source>
        <tissue evidence="2">Nenye</tissue>
    </source>
</reference>
<feature type="domain" description="Reverse transcriptase zinc-binding" evidence="1">
    <location>
        <begin position="70"/>
        <end position="146"/>
    </location>
</feature>
<dbReference type="AlphaFoldDB" id="A0ABD2Y1S9"/>
<organism evidence="2 3">
    <name type="scientific">Cinchona calisaya</name>
    <dbReference type="NCBI Taxonomy" id="153742"/>
    <lineage>
        <taxon>Eukaryota</taxon>
        <taxon>Viridiplantae</taxon>
        <taxon>Streptophyta</taxon>
        <taxon>Embryophyta</taxon>
        <taxon>Tracheophyta</taxon>
        <taxon>Spermatophyta</taxon>
        <taxon>Magnoliopsida</taxon>
        <taxon>eudicotyledons</taxon>
        <taxon>Gunneridae</taxon>
        <taxon>Pentapetalae</taxon>
        <taxon>asterids</taxon>
        <taxon>lamiids</taxon>
        <taxon>Gentianales</taxon>
        <taxon>Rubiaceae</taxon>
        <taxon>Cinchonoideae</taxon>
        <taxon>Cinchoneae</taxon>
        <taxon>Cinchona</taxon>
    </lineage>
</organism>
<evidence type="ECO:0000259" key="1">
    <source>
        <dbReference type="Pfam" id="PF13966"/>
    </source>
</evidence>
<dbReference type="Pfam" id="PF13966">
    <property type="entry name" value="zf-RVT"/>
    <property type="match status" value="1"/>
</dbReference>
<comment type="caution">
    <text evidence="2">The sequence shown here is derived from an EMBL/GenBank/DDBJ whole genome shotgun (WGS) entry which is preliminary data.</text>
</comment>
<dbReference type="InterPro" id="IPR026960">
    <property type="entry name" value="RVT-Znf"/>
</dbReference>
<sequence>MFYANMVYPFGSCKTAKGCSIIEDGKWKWPTRKRTCVETKRLIQATPLSFVPCANGKDQWHQKGSTLGQFTVSSAVQAVRGASTTVEWLKIVWHKRHVLRVAFVMWLLCKRRFMTKERMKAWEIQVDIICILCRQQEESMEHLFFE</sequence>
<name>A0ABD2Y1S9_9GENT</name>
<evidence type="ECO:0000313" key="3">
    <source>
        <dbReference type="Proteomes" id="UP001630127"/>
    </source>
</evidence>
<dbReference type="Proteomes" id="UP001630127">
    <property type="component" value="Unassembled WGS sequence"/>
</dbReference>
<proteinExistence type="predicted"/>
<evidence type="ECO:0000313" key="2">
    <source>
        <dbReference type="EMBL" id="KAL3500392.1"/>
    </source>
</evidence>
<protein>
    <recommendedName>
        <fullName evidence="1">Reverse transcriptase zinc-binding domain-containing protein</fullName>
    </recommendedName>
</protein>
<accession>A0ABD2Y1S9</accession>
<keyword evidence="3" id="KW-1185">Reference proteome</keyword>
<dbReference type="EMBL" id="JBJUIK010000016">
    <property type="protein sequence ID" value="KAL3500392.1"/>
    <property type="molecule type" value="Genomic_DNA"/>
</dbReference>
<gene>
    <name evidence="2" type="ORF">ACH5RR_039485</name>
</gene>